<dbReference type="EC" id="2.1.1.174" evidence="6"/>
<dbReference type="RefSeq" id="WP_305893471.1">
    <property type="nucleotide sequence ID" value="NZ_JAUZVZ010000010.1"/>
</dbReference>
<comment type="catalytic activity">
    <reaction evidence="6">
        <text>guanosine(1835) in 23S rRNA + S-adenosyl-L-methionine = N(2)-methylguanosine(1835) in 23S rRNA + S-adenosyl-L-homocysteine + H(+)</text>
        <dbReference type="Rhea" id="RHEA:42744"/>
        <dbReference type="Rhea" id="RHEA-COMP:10217"/>
        <dbReference type="Rhea" id="RHEA-COMP:10218"/>
        <dbReference type="ChEBI" id="CHEBI:15378"/>
        <dbReference type="ChEBI" id="CHEBI:57856"/>
        <dbReference type="ChEBI" id="CHEBI:59789"/>
        <dbReference type="ChEBI" id="CHEBI:74269"/>
        <dbReference type="ChEBI" id="CHEBI:74481"/>
        <dbReference type="EC" id="2.1.1.174"/>
    </reaction>
</comment>
<evidence type="ECO:0000256" key="3">
    <source>
        <dbReference type="ARBA" id="ARBA00022603"/>
    </source>
</evidence>
<sequence>MNTHFTLAEQALQLKRWPADSDFPNLQAWDAVDELLLTTAFENIQTTKPHHVLVINDHFGAISCALLEAHPELMIWHRSDSRVSQLACQHNLALNQLDSSQLNFINSLDPCPIQPDMVIMRIPRDHGYLQYQLQQLTDEISAQTALLIAAKAKDIHKNLLQLFSNTLGPTSASLTIKKCRLLQCQLQWPLPKTDKLWPKKWPALAQNVQLINHANVFSGDQLDIGARFLLAHLPTTQAGQTLVDLGCGNGVLGLSALLANPELHVIFCDESYMAVESARLTVMENAPHLAAQCTFLIDDGLSQQAKASADWVLCNPPFHQQQTITTHVAKQMFVDAKRVLKPGGHLRIVANRHLPYGQQLQRIFAGCRCIASQAKFIILESQLRSKA</sequence>
<dbReference type="InterPro" id="IPR029063">
    <property type="entry name" value="SAM-dependent_MTases_sf"/>
</dbReference>
<dbReference type="Pfam" id="PF05175">
    <property type="entry name" value="MTS"/>
    <property type="match status" value="1"/>
</dbReference>
<dbReference type="GO" id="GO:0032259">
    <property type="term" value="P:methylation"/>
    <property type="evidence" value="ECO:0007669"/>
    <property type="project" value="UniProtKB-KW"/>
</dbReference>
<dbReference type="EMBL" id="JAUZVZ010000010">
    <property type="protein sequence ID" value="MDP4536204.1"/>
    <property type="molecule type" value="Genomic_DNA"/>
</dbReference>
<dbReference type="PIRSF" id="PIRSF037565">
    <property type="entry name" value="RRNA_m2G_Mtase_RsmD_prd"/>
    <property type="match status" value="1"/>
</dbReference>
<organism evidence="9 10">
    <name type="scientific">Alkalimonas collagenimarina</name>
    <dbReference type="NCBI Taxonomy" id="400390"/>
    <lineage>
        <taxon>Bacteria</taxon>
        <taxon>Pseudomonadati</taxon>
        <taxon>Pseudomonadota</taxon>
        <taxon>Gammaproteobacteria</taxon>
        <taxon>Alkalimonas</taxon>
    </lineage>
</organism>
<dbReference type="PANTHER" id="PTHR47816">
    <property type="entry name" value="RIBOSOMAL RNA SMALL SUBUNIT METHYLTRANSFERASE C"/>
    <property type="match status" value="1"/>
</dbReference>
<accession>A0ABT9GYS3</accession>
<protein>
    <recommendedName>
        <fullName evidence="6">Ribosomal RNA large subunit methyltransferase G</fullName>
        <ecNumber evidence="6">2.1.1.174</ecNumber>
    </recommendedName>
    <alternativeName>
        <fullName evidence="6">23S rRNA m2G1835 methyltransferase</fullName>
    </alternativeName>
    <alternativeName>
        <fullName evidence="6">rRNA (guanine-N(2)-)-methyltransferase RlmG</fullName>
    </alternativeName>
</protein>
<keyword evidence="1 6" id="KW-0963">Cytoplasm</keyword>
<evidence type="ECO:0000259" key="8">
    <source>
        <dbReference type="Pfam" id="PF26049"/>
    </source>
</evidence>
<dbReference type="GO" id="GO:0008168">
    <property type="term" value="F:methyltransferase activity"/>
    <property type="evidence" value="ECO:0007669"/>
    <property type="project" value="UniProtKB-KW"/>
</dbReference>
<dbReference type="PROSITE" id="PS00092">
    <property type="entry name" value="N6_MTASE"/>
    <property type="match status" value="1"/>
</dbReference>
<evidence type="ECO:0000313" key="10">
    <source>
        <dbReference type="Proteomes" id="UP001231616"/>
    </source>
</evidence>
<keyword evidence="2 6" id="KW-0698">rRNA processing</keyword>
<comment type="similarity">
    <text evidence="6">Belongs to the methyltransferase superfamily. RlmG family.</text>
</comment>
<dbReference type="InterPro" id="IPR046977">
    <property type="entry name" value="RsmC/RlmG"/>
</dbReference>
<keyword evidence="10" id="KW-1185">Reference proteome</keyword>
<dbReference type="Gene3D" id="3.40.50.150">
    <property type="entry name" value="Vaccinia Virus protein VP39"/>
    <property type="match status" value="2"/>
</dbReference>
<dbReference type="Pfam" id="PF26049">
    <property type="entry name" value="RLMG_N"/>
    <property type="match status" value="1"/>
</dbReference>
<comment type="function">
    <text evidence="6">Specifically methylates the guanine in position 1835 (m2G1835) of 23S rRNA.</text>
</comment>
<dbReference type="SUPFAM" id="SSF53335">
    <property type="entry name" value="S-adenosyl-L-methionine-dependent methyltransferases"/>
    <property type="match status" value="1"/>
</dbReference>
<name>A0ABT9GYS3_9GAMM</name>
<keyword evidence="3 6" id="KW-0489">Methyltransferase</keyword>
<dbReference type="Proteomes" id="UP001231616">
    <property type="component" value="Unassembled WGS sequence"/>
</dbReference>
<evidence type="ECO:0000256" key="5">
    <source>
        <dbReference type="ARBA" id="ARBA00022691"/>
    </source>
</evidence>
<keyword evidence="4 6" id="KW-0808">Transferase</keyword>
<dbReference type="PANTHER" id="PTHR47816:SF5">
    <property type="entry name" value="RIBOSOMAL RNA LARGE SUBUNIT METHYLTRANSFERASE G"/>
    <property type="match status" value="1"/>
</dbReference>
<dbReference type="CDD" id="cd02440">
    <property type="entry name" value="AdoMet_MTases"/>
    <property type="match status" value="1"/>
</dbReference>
<dbReference type="InterPro" id="IPR007848">
    <property type="entry name" value="Small_mtfrase_dom"/>
</dbReference>
<evidence type="ECO:0000256" key="6">
    <source>
        <dbReference type="HAMAP-Rule" id="MF_01859"/>
    </source>
</evidence>
<reference evidence="9 10" key="1">
    <citation type="submission" date="2023-08" db="EMBL/GenBank/DDBJ databases">
        <authorList>
            <person name="Joshi A."/>
            <person name="Thite S."/>
        </authorList>
    </citation>
    <scope>NUCLEOTIDE SEQUENCE [LARGE SCALE GENOMIC DNA]</scope>
    <source>
        <strain evidence="9 10">AC40</strain>
    </source>
</reference>
<dbReference type="InterPro" id="IPR017237">
    <property type="entry name" value="RLMG"/>
</dbReference>
<evidence type="ECO:0000256" key="1">
    <source>
        <dbReference type="ARBA" id="ARBA00022490"/>
    </source>
</evidence>
<comment type="caution">
    <text evidence="9">The sequence shown here is derived from an EMBL/GenBank/DDBJ whole genome shotgun (WGS) entry which is preliminary data.</text>
</comment>
<comment type="subcellular location">
    <subcellularLocation>
        <location evidence="6">Cytoplasm</location>
    </subcellularLocation>
</comment>
<feature type="domain" description="RlmG N-terminal" evidence="8">
    <location>
        <begin position="3"/>
        <end position="186"/>
    </location>
</feature>
<dbReference type="HAMAP" id="MF_01859">
    <property type="entry name" value="23SrRNA_methyltr_G"/>
    <property type="match status" value="1"/>
</dbReference>
<evidence type="ECO:0000256" key="2">
    <source>
        <dbReference type="ARBA" id="ARBA00022552"/>
    </source>
</evidence>
<evidence type="ECO:0000259" key="7">
    <source>
        <dbReference type="Pfam" id="PF05175"/>
    </source>
</evidence>
<gene>
    <name evidence="6" type="primary">rlmG</name>
    <name evidence="9" type="ORF">Q3O60_08395</name>
</gene>
<proteinExistence type="inferred from homology"/>
<dbReference type="InterPro" id="IPR002052">
    <property type="entry name" value="DNA_methylase_N6_adenine_CS"/>
</dbReference>
<dbReference type="InterPro" id="IPR058679">
    <property type="entry name" value="RlmG_N"/>
</dbReference>
<evidence type="ECO:0000313" key="9">
    <source>
        <dbReference type="EMBL" id="MDP4536204.1"/>
    </source>
</evidence>
<evidence type="ECO:0000256" key="4">
    <source>
        <dbReference type="ARBA" id="ARBA00022679"/>
    </source>
</evidence>
<keyword evidence="5 6" id="KW-0949">S-adenosyl-L-methionine</keyword>
<feature type="domain" description="Methyltransferase small" evidence="7">
    <location>
        <begin position="208"/>
        <end position="379"/>
    </location>
</feature>